<dbReference type="CTD" id="8232766"/>
<dbReference type="OrthoDB" id="6246201at2759"/>
<evidence type="ECO:0000313" key="7">
    <source>
        <dbReference type="EMBL" id="EEB19794.1"/>
    </source>
</evidence>
<dbReference type="EMBL" id="AAZO01007192">
    <property type="status" value="NOT_ANNOTATED_CDS"/>
    <property type="molecule type" value="Genomic_DNA"/>
</dbReference>
<dbReference type="InterPro" id="IPR018796">
    <property type="entry name" value="COA8"/>
</dbReference>
<evidence type="ECO:0000256" key="6">
    <source>
        <dbReference type="ARBA" id="ARBA00023136"/>
    </source>
</evidence>
<dbReference type="RefSeq" id="XP_002432532.1">
    <property type="nucleotide sequence ID" value="XM_002432487.1"/>
</dbReference>
<reference evidence="7" key="1">
    <citation type="submission" date="2007-04" db="EMBL/GenBank/DDBJ databases">
        <title>Annotation of Pediculus humanus corporis strain USDA.</title>
        <authorList>
            <person name="Kirkness E."/>
            <person name="Hannick L."/>
            <person name="Hass B."/>
            <person name="Bruggner R."/>
            <person name="Lawson D."/>
            <person name="Bidwell S."/>
            <person name="Joardar V."/>
            <person name="Caler E."/>
            <person name="Walenz B."/>
            <person name="Inman J."/>
            <person name="Schobel S."/>
            <person name="Galinsky K."/>
            <person name="Amedeo P."/>
            <person name="Strausberg R."/>
        </authorList>
    </citation>
    <scope>NUCLEOTIDE SEQUENCE</scope>
    <source>
        <strain evidence="7">USDA</strain>
    </source>
</reference>
<dbReference type="GO" id="GO:0097193">
    <property type="term" value="P:intrinsic apoptotic signaling pathway"/>
    <property type="evidence" value="ECO:0007669"/>
    <property type="project" value="InterPro"/>
</dbReference>
<dbReference type="eggNOG" id="KOG4094">
    <property type="taxonomic scope" value="Eukaryota"/>
</dbReference>
<keyword evidence="6" id="KW-0472">Membrane</keyword>
<reference evidence="8" key="3">
    <citation type="submission" date="2021-02" db="UniProtKB">
        <authorList>
            <consortium name="EnsemblMetazoa"/>
        </authorList>
    </citation>
    <scope>IDENTIFICATION</scope>
    <source>
        <strain evidence="8">USDA</strain>
    </source>
</reference>
<dbReference type="FunCoup" id="E0W2D8">
    <property type="interactions" value="613"/>
</dbReference>
<evidence type="ECO:0000256" key="1">
    <source>
        <dbReference type="ARBA" id="ARBA00004443"/>
    </source>
</evidence>
<dbReference type="EnsemblMetazoa" id="PHUM590290-RA">
    <property type="protein sequence ID" value="PHUM590290-PA"/>
    <property type="gene ID" value="PHUM590290"/>
</dbReference>
<protein>
    <submittedName>
        <fullName evidence="7">Protein C14orf153, putative</fullName>
    </submittedName>
</protein>
<dbReference type="STRING" id="121224.E0W2D8"/>
<keyword evidence="5" id="KW-0496">Mitochondrion</keyword>
<name>E0W2D8_PEDHC</name>
<keyword evidence="3" id="KW-0999">Mitochondrion inner membrane</keyword>
<evidence type="ECO:0000256" key="5">
    <source>
        <dbReference type="ARBA" id="ARBA00023128"/>
    </source>
</evidence>
<dbReference type="GO" id="GO:0005743">
    <property type="term" value="C:mitochondrial inner membrane"/>
    <property type="evidence" value="ECO:0007669"/>
    <property type="project" value="UniProtKB-SubCell"/>
</dbReference>
<dbReference type="HOGENOM" id="CLU_118274_0_0_1"/>
<dbReference type="KEGG" id="phu:Phum_PHUM590290"/>
<keyword evidence="9" id="KW-1185">Reference proteome</keyword>
<dbReference type="GeneID" id="8232766"/>
<dbReference type="PANTHER" id="PTHR31107:SF2">
    <property type="entry name" value="CYTOCHROME C OXIDASE ASSEMBLY FACTOR 8"/>
    <property type="match status" value="1"/>
</dbReference>
<organism>
    <name type="scientific">Pediculus humanus subsp. corporis</name>
    <name type="common">Body louse</name>
    <dbReference type="NCBI Taxonomy" id="121224"/>
    <lineage>
        <taxon>Eukaryota</taxon>
        <taxon>Metazoa</taxon>
        <taxon>Ecdysozoa</taxon>
        <taxon>Arthropoda</taxon>
        <taxon>Hexapoda</taxon>
        <taxon>Insecta</taxon>
        <taxon>Pterygota</taxon>
        <taxon>Neoptera</taxon>
        <taxon>Paraneoptera</taxon>
        <taxon>Psocodea</taxon>
        <taxon>Troctomorpha</taxon>
        <taxon>Phthiraptera</taxon>
        <taxon>Anoplura</taxon>
        <taxon>Pediculidae</taxon>
        <taxon>Pediculus</taxon>
    </lineage>
</organism>
<dbReference type="PANTHER" id="PTHR31107">
    <property type="entry name" value="APOPTOGENIC PROTEIN 1, MITOCHONDRIAL"/>
    <property type="match status" value="1"/>
</dbReference>
<accession>E0W2D8</accession>
<evidence type="ECO:0000256" key="2">
    <source>
        <dbReference type="ARBA" id="ARBA00005453"/>
    </source>
</evidence>
<dbReference type="Proteomes" id="UP000009046">
    <property type="component" value="Unassembled WGS sequence"/>
</dbReference>
<dbReference type="VEuPathDB" id="VectorBase:PHUM590290"/>
<dbReference type="AlphaFoldDB" id="E0W2D8"/>
<dbReference type="InParanoid" id="E0W2D8"/>
<comment type="subcellular location">
    <subcellularLocation>
        <location evidence="1">Mitochondrion inner membrane</location>
        <topology evidence="1">Peripheral membrane protein</topology>
        <orientation evidence="1">Matrix side</orientation>
    </subcellularLocation>
</comment>
<dbReference type="EMBL" id="DS235877">
    <property type="protein sequence ID" value="EEB19794.1"/>
    <property type="molecule type" value="Genomic_DNA"/>
</dbReference>
<proteinExistence type="inferred from homology"/>
<dbReference type="OMA" id="RNIALCW"/>
<reference evidence="7" key="2">
    <citation type="submission" date="2007-04" db="EMBL/GenBank/DDBJ databases">
        <title>The genome of the human body louse.</title>
        <authorList>
            <consortium name="The Human Body Louse Genome Consortium"/>
            <person name="Kirkness E."/>
            <person name="Walenz B."/>
            <person name="Hass B."/>
            <person name="Bruggner R."/>
            <person name="Strausberg R."/>
        </authorList>
    </citation>
    <scope>NUCLEOTIDE SEQUENCE</scope>
    <source>
        <strain evidence="7">USDA</strain>
    </source>
</reference>
<gene>
    <name evidence="8" type="primary">8232766</name>
    <name evidence="7" type="ORF">Phum_PHUM590290</name>
</gene>
<evidence type="ECO:0000256" key="3">
    <source>
        <dbReference type="ARBA" id="ARBA00022792"/>
    </source>
</evidence>
<dbReference type="Pfam" id="PF10231">
    <property type="entry name" value="COA8"/>
    <property type="match status" value="1"/>
</dbReference>
<evidence type="ECO:0000313" key="8">
    <source>
        <dbReference type="EnsemblMetazoa" id="PHUM590290-PA"/>
    </source>
</evidence>
<evidence type="ECO:0000256" key="4">
    <source>
        <dbReference type="ARBA" id="ARBA00022946"/>
    </source>
</evidence>
<evidence type="ECO:0000313" key="9">
    <source>
        <dbReference type="Proteomes" id="UP000009046"/>
    </source>
</evidence>
<keyword evidence="4" id="KW-0809">Transit peptide</keyword>
<comment type="similarity">
    <text evidence="2">Belongs to the COA8 family.</text>
</comment>
<sequence>MMKRGISRTPQPRDLIGPVDTVSNLRPIKYVINFDETKLEEKLRKQRNELQNWNQLFWVEHNKCFKNEKKKFESKILEKKNLNDQIITADEMSIFYKQFLDKNWKNHLSYLLTWYKKNILVTVLHLRVMLVNFQKTTFDKLSKLKS</sequence>